<keyword evidence="3" id="KW-1185">Reference proteome</keyword>
<evidence type="ECO:0000259" key="1">
    <source>
        <dbReference type="Pfam" id="PF01814"/>
    </source>
</evidence>
<dbReference type="AlphaFoldDB" id="A0A176QEP4"/>
<comment type="caution">
    <text evidence="2">The sequence shown here is derived from an EMBL/GenBank/DDBJ whole genome shotgun (WGS) entry which is preliminary data.</text>
</comment>
<dbReference type="Pfam" id="PF01814">
    <property type="entry name" value="Hemerythrin"/>
    <property type="match status" value="1"/>
</dbReference>
<name>A0A176QEP4_9MICO</name>
<evidence type="ECO:0000313" key="2">
    <source>
        <dbReference type="EMBL" id="OAB88171.1"/>
    </source>
</evidence>
<gene>
    <name evidence="2" type="ORF">AWH69_06730</name>
</gene>
<organism evidence="2 3">
    <name type="scientific">Janibacter melonis</name>
    <dbReference type="NCBI Taxonomy" id="262209"/>
    <lineage>
        <taxon>Bacteria</taxon>
        <taxon>Bacillati</taxon>
        <taxon>Actinomycetota</taxon>
        <taxon>Actinomycetes</taxon>
        <taxon>Micrococcales</taxon>
        <taxon>Intrasporangiaceae</taxon>
        <taxon>Janibacter</taxon>
    </lineage>
</organism>
<accession>A0A176QEP4</accession>
<proteinExistence type="predicted"/>
<dbReference type="PANTHER" id="PTHR35585:SF1">
    <property type="entry name" value="HHE DOMAIN PROTEIN (AFU_ORTHOLOGUE AFUA_4G00730)"/>
    <property type="match status" value="1"/>
</dbReference>
<dbReference type="InterPro" id="IPR012312">
    <property type="entry name" value="Hemerythrin-like"/>
</dbReference>
<reference evidence="2 3" key="1">
    <citation type="submission" date="2016-01" db="EMBL/GenBank/DDBJ databases">
        <title>Janibacter melonis strain CD11_4 genome sequencing and assembly.</title>
        <authorList>
            <person name="Nair G.R."/>
            <person name="Kaur G."/>
            <person name="Chander A.M."/>
            <person name="Mayilraj S."/>
        </authorList>
    </citation>
    <scope>NUCLEOTIDE SEQUENCE [LARGE SCALE GENOMIC DNA]</scope>
    <source>
        <strain evidence="2 3">CD11-4</strain>
    </source>
</reference>
<dbReference type="STRING" id="262209.AWH69_06730"/>
<dbReference type="Proteomes" id="UP000076976">
    <property type="component" value="Unassembled WGS sequence"/>
</dbReference>
<sequence length="185" mass="20537">MPFGVMPKPDVVDRLVAQHMQVRDLMHVVMTSTGEAKRDAFETVLRMLSVHETVEEEVLHPVARRIAGEHGVVEDRLDEENAAKQVLGELDGMDVDDPRFDPLFALLRTAVISHALAEQRYEFNRVRQYCSESERRGMLTLVQAAELAAPTHPHAGVESATANLALGPAVALVDRARDAIRAARR</sequence>
<dbReference type="PANTHER" id="PTHR35585">
    <property type="entry name" value="HHE DOMAIN PROTEIN (AFU_ORTHOLOGUE AFUA_4G00730)"/>
    <property type="match status" value="1"/>
</dbReference>
<protein>
    <submittedName>
        <fullName evidence="2">Hemerythrin</fullName>
    </submittedName>
</protein>
<feature type="domain" description="Hemerythrin-like" evidence="1">
    <location>
        <begin position="11"/>
        <end position="120"/>
    </location>
</feature>
<dbReference type="EMBL" id="LQZG01000002">
    <property type="protein sequence ID" value="OAB88171.1"/>
    <property type="molecule type" value="Genomic_DNA"/>
</dbReference>
<evidence type="ECO:0000313" key="3">
    <source>
        <dbReference type="Proteomes" id="UP000076976"/>
    </source>
</evidence>